<sequence>MGRAPCCDKNGLKKGPWTPEEDQKLIDYIQKHGYGNWRTLPKNAAYGEPKALKVGAITLLLSSKPRPQHHLSTKWNTYPSNLNDFGSQQHSQISDRHSDGTASSSAITDNYYDSDYYHTSIIDPRMSETSTFYSNNSNQNFSLASVLSTPISSPKPMNTNSTYINGSSTEDERGSYVTSNILGFEIPDVLGYWLIFD</sequence>
<evidence type="ECO:0000256" key="3">
    <source>
        <dbReference type="ARBA" id="ARBA00023242"/>
    </source>
</evidence>
<dbReference type="InterPro" id="IPR015495">
    <property type="entry name" value="Myb_TF_plants"/>
</dbReference>
<gene>
    <name evidence="7" type="ORF">LLUT_LOCUS15019</name>
</gene>
<dbReference type="SMART" id="SM00717">
    <property type="entry name" value="SANT"/>
    <property type="match status" value="1"/>
</dbReference>
<dbReference type="EMBL" id="CAXHTB010000010">
    <property type="protein sequence ID" value="CAL0313959.1"/>
    <property type="molecule type" value="Genomic_DNA"/>
</dbReference>
<comment type="subcellular location">
    <subcellularLocation>
        <location evidence="1">Nucleus</location>
    </subcellularLocation>
</comment>
<feature type="domain" description="HTH myb-type" evidence="6">
    <location>
        <begin position="9"/>
        <end position="38"/>
    </location>
</feature>
<dbReference type="PANTHER" id="PTHR10641">
    <property type="entry name" value="MYB FAMILY TRANSCRIPTION FACTOR"/>
    <property type="match status" value="1"/>
</dbReference>
<dbReference type="AlphaFoldDB" id="A0AAV1WX15"/>
<dbReference type="PROSITE" id="PS50090">
    <property type="entry name" value="MYB_LIKE"/>
    <property type="match status" value="1"/>
</dbReference>
<evidence type="ECO:0000313" key="7">
    <source>
        <dbReference type="EMBL" id="CAL0313959.1"/>
    </source>
</evidence>
<keyword evidence="3" id="KW-0539">Nucleus</keyword>
<evidence type="ECO:0000256" key="2">
    <source>
        <dbReference type="ARBA" id="ARBA00023125"/>
    </source>
</evidence>
<dbReference type="Pfam" id="PF00249">
    <property type="entry name" value="Myb_DNA-binding"/>
    <property type="match status" value="1"/>
</dbReference>
<dbReference type="PROSITE" id="PS51294">
    <property type="entry name" value="HTH_MYB"/>
    <property type="match status" value="1"/>
</dbReference>
<dbReference type="GO" id="GO:0005634">
    <property type="term" value="C:nucleus"/>
    <property type="evidence" value="ECO:0007669"/>
    <property type="project" value="UniProtKB-SubCell"/>
</dbReference>
<evidence type="ECO:0000313" key="8">
    <source>
        <dbReference type="Proteomes" id="UP001497480"/>
    </source>
</evidence>
<comment type="caution">
    <text evidence="7">The sequence shown here is derived from an EMBL/GenBank/DDBJ whole genome shotgun (WGS) entry which is preliminary data.</text>
</comment>
<feature type="compositionally biased region" description="Polar residues" evidence="4">
    <location>
        <begin position="82"/>
        <end position="92"/>
    </location>
</feature>
<dbReference type="CDD" id="cd00167">
    <property type="entry name" value="SANT"/>
    <property type="match status" value="1"/>
</dbReference>
<evidence type="ECO:0000259" key="6">
    <source>
        <dbReference type="PROSITE" id="PS51294"/>
    </source>
</evidence>
<dbReference type="Proteomes" id="UP001497480">
    <property type="component" value="Unassembled WGS sequence"/>
</dbReference>
<dbReference type="InterPro" id="IPR001005">
    <property type="entry name" value="SANT/Myb"/>
</dbReference>
<accession>A0AAV1WX15</accession>
<dbReference type="InterPro" id="IPR017930">
    <property type="entry name" value="Myb_dom"/>
</dbReference>
<reference evidence="7 8" key="1">
    <citation type="submission" date="2024-03" db="EMBL/GenBank/DDBJ databases">
        <authorList>
            <person name="Martinez-Hernandez J."/>
        </authorList>
    </citation>
    <scope>NUCLEOTIDE SEQUENCE [LARGE SCALE GENOMIC DNA]</scope>
</reference>
<dbReference type="InterPro" id="IPR009057">
    <property type="entry name" value="Homeodomain-like_sf"/>
</dbReference>
<proteinExistence type="predicted"/>
<dbReference type="GO" id="GO:0003677">
    <property type="term" value="F:DNA binding"/>
    <property type="evidence" value="ECO:0007669"/>
    <property type="project" value="UniProtKB-KW"/>
</dbReference>
<organism evidence="7 8">
    <name type="scientific">Lupinus luteus</name>
    <name type="common">European yellow lupine</name>
    <dbReference type="NCBI Taxonomy" id="3873"/>
    <lineage>
        <taxon>Eukaryota</taxon>
        <taxon>Viridiplantae</taxon>
        <taxon>Streptophyta</taxon>
        <taxon>Embryophyta</taxon>
        <taxon>Tracheophyta</taxon>
        <taxon>Spermatophyta</taxon>
        <taxon>Magnoliopsida</taxon>
        <taxon>eudicotyledons</taxon>
        <taxon>Gunneridae</taxon>
        <taxon>Pentapetalae</taxon>
        <taxon>rosids</taxon>
        <taxon>fabids</taxon>
        <taxon>Fabales</taxon>
        <taxon>Fabaceae</taxon>
        <taxon>Papilionoideae</taxon>
        <taxon>50 kb inversion clade</taxon>
        <taxon>genistoids sensu lato</taxon>
        <taxon>core genistoids</taxon>
        <taxon>Genisteae</taxon>
        <taxon>Lupinus</taxon>
    </lineage>
</organism>
<evidence type="ECO:0000256" key="4">
    <source>
        <dbReference type="SAM" id="MobiDB-lite"/>
    </source>
</evidence>
<keyword evidence="8" id="KW-1185">Reference proteome</keyword>
<evidence type="ECO:0000256" key="1">
    <source>
        <dbReference type="ARBA" id="ARBA00004123"/>
    </source>
</evidence>
<feature type="region of interest" description="Disordered" evidence="4">
    <location>
        <begin position="82"/>
        <end position="104"/>
    </location>
</feature>
<dbReference type="PANTHER" id="PTHR10641:SF1232">
    <property type="entry name" value="TRANSCRIPTION FACTOR MYB74"/>
    <property type="match status" value="1"/>
</dbReference>
<protein>
    <submittedName>
        <fullName evidence="7">Uncharacterized protein</fullName>
    </submittedName>
</protein>
<dbReference type="SUPFAM" id="SSF46689">
    <property type="entry name" value="Homeodomain-like"/>
    <property type="match status" value="1"/>
</dbReference>
<feature type="domain" description="Myb-like" evidence="5">
    <location>
        <begin position="9"/>
        <end position="79"/>
    </location>
</feature>
<keyword evidence="2" id="KW-0238">DNA-binding</keyword>
<dbReference type="Gene3D" id="1.10.10.60">
    <property type="entry name" value="Homeodomain-like"/>
    <property type="match status" value="1"/>
</dbReference>
<evidence type="ECO:0000259" key="5">
    <source>
        <dbReference type="PROSITE" id="PS50090"/>
    </source>
</evidence>
<name>A0AAV1WX15_LUPLU</name>